<accession>A0A168KV21</accession>
<evidence type="ECO:0000313" key="1">
    <source>
        <dbReference type="EMBL" id="OAB42501.1"/>
    </source>
</evidence>
<dbReference type="AlphaFoldDB" id="A0A168KV21"/>
<keyword evidence="2" id="KW-1185">Reference proteome</keyword>
<dbReference type="EMBL" id="LVJH01000021">
    <property type="protein sequence ID" value="OAB42501.1"/>
    <property type="molecule type" value="Genomic_DNA"/>
</dbReference>
<gene>
    <name evidence="1" type="ORF">PGLA_12620</name>
</gene>
<name>A0A168KV21_9BACL</name>
<dbReference type="RefSeq" id="WP_068533200.1">
    <property type="nucleotide sequence ID" value="NZ_LVJH01000021.1"/>
</dbReference>
<dbReference type="STRING" id="494026.PGLA_12620"/>
<reference evidence="1 2" key="1">
    <citation type="submission" date="2016-03" db="EMBL/GenBank/DDBJ databases">
        <title>Draft genome sequence of Paenibacillus glacialis DSM 22343.</title>
        <authorList>
            <person name="Shin S.-K."/>
            <person name="Yi H."/>
        </authorList>
    </citation>
    <scope>NUCLEOTIDE SEQUENCE [LARGE SCALE GENOMIC DNA]</scope>
    <source>
        <strain evidence="1 2">DSM 22343</strain>
    </source>
</reference>
<protein>
    <submittedName>
        <fullName evidence="1">Uncharacterized protein</fullName>
    </submittedName>
</protein>
<comment type="caution">
    <text evidence="1">The sequence shown here is derived from an EMBL/GenBank/DDBJ whole genome shotgun (WGS) entry which is preliminary data.</text>
</comment>
<organism evidence="1 2">
    <name type="scientific">Paenibacillus glacialis</name>
    <dbReference type="NCBI Taxonomy" id="494026"/>
    <lineage>
        <taxon>Bacteria</taxon>
        <taxon>Bacillati</taxon>
        <taxon>Bacillota</taxon>
        <taxon>Bacilli</taxon>
        <taxon>Bacillales</taxon>
        <taxon>Paenibacillaceae</taxon>
        <taxon>Paenibacillus</taxon>
    </lineage>
</organism>
<dbReference type="OrthoDB" id="5783260at2"/>
<evidence type="ECO:0000313" key="2">
    <source>
        <dbReference type="Proteomes" id="UP000076967"/>
    </source>
</evidence>
<proteinExistence type="predicted"/>
<sequence length="106" mass="11933">MIYLTVRGITLSRSISIAFPKTKIVEVHPKAFLFLHFYHSIATDIQNYKDPDNKNAKINIMDCLSQMISGIDANECYSDHDIDSIAAAYTAFCRDVGNHAFLFDGL</sequence>
<dbReference type="Proteomes" id="UP000076967">
    <property type="component" value="Unassembled WGS sequence"/>
</dbReference>